<dbReference type="Proteomes" id="UP000323166">
    <property type="component" value="Unassembled WGS sequence"/>
</dbReference>
<name>A0A5S4ZY94_9FIRM</name>
<evidence type="ECO:0000256" key="3">
    <source>
        <dbReference type="ARBA" id="ARBA00022825"/>
    </source>
</evidence>
<dbReference type="PRINTS" id="PR00830">
    <property type="entry name" value="ENDOLAPTASE"/>
</dbReference>
<dbReference type="RefSeq" id="WP_166510390.1">
    <property type="nucleotide sequence ID" value="NZ_VNHM01000001.1"/>
</dbReference>
<feature type="domain" description="Lon proteolytic" evidence="6">
    <location>
        <begin position="354"/>
        <end position="542"/>
    </location>
</feature>
<keyword evidence="8" id="KW-1185">Reference proteome</keyword>
<organism evidence="7 8">
    <name type="scientific">Desulfallas thermosapovorans DSM 6562</name>
    <dbReference type="NCBI Taxonomy" id="1121431"/>
    <lineage>
        <taxon>Bacteria</taxon>
        <taxon>Bacillati</taxon>
        <taxon>Bacillota</taxon>
        <taxon>Clostridia</taxon>
        <taxon>Eubacteriales</taxon>
        <taxon>Desulfallaceae</taxon>
        <taxon>Desulfallas</taxon>
    </lineage>
</organism>
<evidence type="ECO:0000256" key="1">
    <source>
        <dbReference type="ARBA" id="ARBA00022670"/>
    </source>
</evidence>
<dbReference type="InterPro" id="IPR008268">
    <property type="entry name" value="Peptidase_S16_AS"/>
</dbReference>
<feature type="transmembrane region" description="Helical" evidence="5">
    <location>
        <begin position="6"/>
        <end position="28"/>
    </location>
</feature>
<feature type="active site" evidence="4">
    <location>
        <position position="495"/>
    </location>
</feature>
<dbReference type="InterPro" id="IPR027065">
    <property type="entry name" value="Lon_Prtase"/>
</dbReference>
<dbReference type="Pfam" id="PF05362">
    <property type="entry name" value="Lon_C"/>
    <property type="match status" value="1"/>
</dbReference>
<evidence type="ECO:0000256" key="2">
    <source>
        <dbReference type="ARBA" id="ARBA00022801"/>
    </source>
</evidence>
<dbReference type="GO" id="GO:0004176">
    <property type="term" value="F:ATP-dependent peptidase activity"/>
    <property type="evidence" value="ECO:0007669"/>
    <property type="project" value="UniProtKB-UniRule"/>
</dbReference>
<dbReference type="SMART" id="SM00382">
    <property type="entry name" value="AAA"/>
    <property type="match status" value="1"/>
</dbReference>
<dbReference type="EMBL" id="VNHM01000001">
    <property type="protein sequence ID" value="TYO98051.1"/>
    <property type="molecule type" value="Genomic_DNA"/>
</dbReference>
<dbReference type="GO" id="GO:0004252">
    <property type="term" value="F:serine-type endopeptidase activity"/>
    <property type="evidence" value="ECO:0007669"/>
    <property type="project" value="UniProtKB-UniRule"/>
</dbReference>
<evidence type="ECO:0000313" key="8">
    <source>
        <dbReference type="Proteomes" id="UP000323166"/>
    </source>
</evidence>
<dbReference type="PROSITE" id="PS00676">
    <property type="entry name" value="SIGMA54_INTERACT_2"/>
    <property type="match status" value="1"/>
</dbReference>
<dbReference type="InterPro" id="IPR020568">
    <property type="entry name" value="Ribosomal_Su5_D2-typ_SF"/>
</dbReference>
<dbReference type="Gene3D" id="3.30.230.10">
    <property type="match status" value="1"/>
</dbReference>
<proteinExistence type="inferred from homology"/>
<evidence type="ECO:0000256" key="5">
    <source>
        <dbReference type="SAM" id="Phobius"/>
    </source>
</evidence>
<sequence>MVDFSSGVASFITFIQVFFAVIIGLYFWNLLKAQQGNKSVVERESRRELEKLQNLRQISLSEPLAERTRPGNFDEIIGQSEGLKSLKAALCGPNPQHVIVYGPPGVGKTAAARLVLEEAKKNPASPFKEDAKFIEVDATTARFDERGIADPLIGSVHDPIYQGAGPMGVAGIPQPKPGAVTKAHGGILFIDEIGELHPIQMNKLLKVMEDRKVLLESAYYSPEDTNIPGHIHDIFQNGLPADFRMVGATTRTPDSIPPAIRSRCMEIFFRPLMPEEIGTIAAGAVQKIGFTMDEKGLEIIKKYATSGREAVNIIQLAAGIAITEGRKEILTADVEWVVNSGQYAPRMEKKIPAKPQVGLVNGLAVYGPNMGILLEIEVGAIPAAPGQGKVVVTGIVDEEELGSPGKTIRRKSMARGAVENVLTVLRRTMGVDPRDYDLHVNFPGGAPVDGPSAGVAVATAVYSAITGIPVSNTVAMTGEVSIRGYVMPVGGVVAKVEAARHAGVKKVFIPADNYQEMFRNMPDLEVLPAETLEEVINGALLPRISEKKLVISGQQREKLGAGNFVPATGATVTGECQPGTKTTFQTNSLWQTGGKESY</sequence>
<dbReference type="Gene3D" id="3.40.50.300">
    <property type="entry name" value="P-loop containing nucleotide triphosphate hydrolases"/>
    <property type="match status" value="1"/>
</dbReference>
<dbReference type="InterPro" id="IPR003593">
    <property type="entry name" value="AAA+_ATPase"/>
</dbReference>
<dbReference type="PROSITE" id="PS01046">
    <property type="entry name" value="LON_SER"/>
    <property type="match status" value="1"/>
</dbReference>
<dbReference type="CDD" id="cd18139">
    <property type="entry name" value="HLD_clamp_RarA"/>
    <property type="match status" value="1"/>
</dbReference>
<comment type="similarity">
    <text evidence="4">Belongs to the peptidase S16 family.</text>
</comment>
<dbReference type="PROSITE" id="PS51786">
    <property type="entry name" value="LON_PROTEOLYTIC"/>
    <property type="match status" value="1"/>
</dbReference>
<dbReference type="SUPFAM" id="SSF52540">
    <property type="entry name" value="P-loop containing nucleoside triphosphate hydrolases"/>
    <property type="match status" value="1"/>
</dbReference>
<dbReference type="InterPro" id="IPR025943">
    <property type="entry name" value="Sigma_54_int_dom_ATP-bd_2"/>
</dbReference>
<dbReference type="NCBIfam" id="TIGR02902">
    <property type="entry name" value="spore_lonB"/>
    <property type="match status" value="1"/>
</dbReference>
<protein>
    <recommendedName>
        <fullName evidence="4">endopeptidase La</fullName>
        <ecNumber evidence="4">3.4.21.53</ecNumber>
    </recommendedName>
</protein>
<reference evidence="7 8" key="1">
    <citation type="submission" date="2019-07" db="EMBL/GenBank/DDBJ databases">
        <title>Genomic Encyclopedia of Type Strains, Phase I: the one thousand microbial genomes (KMG-I) project.</title>
        <authorList>
            <person name="Kyrpides N."/>
        </authorList>
    </citation>
    <scope>NUCLEOTIDE SEQUENCE [LARGE SCALE GENOMIC DNA]</scope>
    <source>
        <strain evidence="7 8">DSM 6562</strain>
    </source>
</reference>
<dbReference type="InterPro" id="IPR027417">
    <property type="entry name" value="P-loop_NTPase"/>
</dbReference>
<evidence type="ECO:0000259" key="6">
    <source>
        <dbReference type="PROSITE" id="PS51786"/>
    </source>
</evidence>
<dbReference type="InterPro" id="IPR003959">
    <property type="entry name" value="ATPase_AAA_core"/>
</dbReference>
<dbReference type="GO" id="GO:0030163">
    <property type="term" value="P:protein catabolic process"/>
    <property type="evidence" value="ECO:0007669"/>
    <property type="project" value="InterPro"/>
</dbReference>
<accession>A0A5S4ZY94</accession>
<dbReference type="CDD" id="cd00009">
    <property type="entry name" value="AAA"/>
    <property type="match status" value="1"/>
</dbReference>
<gene>
    <name evidence="7" type="ORF">LX24_00336</name>
</gene>
<dbReference type="SUPFAM" id="SSF54211">
    <property type="entry name" value="Ribosomal protein S5 domain 2-like"/>
    <property type="match status" value="1"/>
</dbReference>
<dbReference type="AlphaFoldDB" id="A0A5S4ZY94"/>
<dbReference type="GO" id="GO:0005524">
    <property type="term" value="F:ATP binding"/>
    <property type="evidence" value="ECO:0007669"/>
    <property type="project" value="InterPro"/>
</dbReference>
<keyword evidence="3 4" id="KW-0720">Serine protease</keyword>
<keyword evidence="1 4" id="KW-0645">Protease</keyword>
<keyword evidence="5" id="KW-0812">Transmembrane</keyword>
<dbReference type="EC" id="3.4.21.53" evidence="4"/>
<dbReference type="InterPro" id="IPR014721">
    <property type="entry name" value="Ribsml_uS5_D2-typ_fold_subgr"/>
</dbReference>
<keyword evidence="5" id="KW-0472">Membrane</keyword>
<dbReference type="GO" id="GO:0016887">
    <property type="term" value="F:ATP hydrolysis activity"/>
    <property type="evidence" value="ECO:0007669"/>
    <property type="project" value="InterPro"/>
</dbReference>
<feature type="active site" evidence="4">
    <location>
        <position position="452"/>
    </location>
</feature>
<keyword evidence="5" id="KW-1133">Transmembrane helix</keyword>
<dbReference type="Pfam" id="PF00004">
    <property type="entry name" value="AAA"/>
    <property type="match status" value="1"/>
</dbReference>
<comment type="catalytic activity">
    <reaction evidence="4">
        <text>Hydrolysis of proteins in presence of ATP.</text>
        <dbReference type="EC" id="3.4.21.53"/>
    </reaction>
</comment>
<dbReference type="PANTHER" id="PTHR10046">
    <property type="entry name" value="ATP DEPENDENT LON PROTEASE FAMILY MEMBER"/>
    <property type="match status" value="1"/>
</dbReference>
<evidence type="ECO:0000313" key="7">
    <source>
        <dbReference type="EMBL" id="TYO98051.1"/>
    </source>
</evidence>
<keyword evidence="2 4" id="KW-0378">Hydrolase</keyword>
<dbReference type="InterPro" id="IPR008269">
    <property type="entry name" value="Lon_proteolytic"/>
</dbReference>
<comment type="caution">
    <text evidence="7">The sequence shown here is derived from an EMBL/GenBank/DDBJ whole genome shotgun (WGS) entry which is preliminary data.</text>
</comment>
<dbReference type="GO" id="GO:0006508">
    <property type="term" value="P:proteolysis"/>
    <property type="evidence" value="ECO:0007669"/>
    <property type="project" value="UniProtKB-KW"/>
</dbReference>
<evidence type="ECO:0000256" key="4">
    <source>
        <dbReference type="PROSITE-ProRule" id="PRU01122"/>
    </source>
</evidence>
<dbReference type="InterPro" id="IPR014251">
    <property type="entry name" value="Spore_LonB"/>
</dbReference>